<dbReference type="GO" id="GO:0016757">
    <property type="term" value="F:glycosyltransferase activity"/>
    <property type="evidence" value="ECO:0007669"/>
    <property type="project" value="InterPro"/>
</dbReference>
<dbReference type="CDD" id="cd03809">
    <property type="entry name" value="GT4_MtfB-like"/>
    <property type="match status" value="1"/>
</dbReference>
<evidence type="ECO:0000259" key="3">
    <source>
        <dbReference type="Pfam" id="PF13439"/>
    </source>
</evidence>
<comment type="caution">
    <text evidence="4">The sequence shown here is derived from an EMBL/GenBank/DDBJ whole genome shotgun (WGS) entry which is preliminary data.</text>
</comment>
<dbReference type="Proteomes" id="UP000243525">
    <property type="component" value="Unassembled WGS sequence"/>
</dbReference>
<dbReference type="SUPFAM" id="SSF53756">
    <property type="entry name" value="UDP-Glycosyltransferase/glycogen phosphorylase"/>
    <property type="match status" value="1"/>
</dbReference>
<evidence type="ECO:0000313" key="5">
    <source>
        <dbReference type="Proteomes" id="UP000243525"/>
    </source>
</evidence>
<accession>A0A2T5BTZ5</accession>
<dbReference type="InterPro" id="IPR001296">
    <property type="entry name" value="Glyco_trans_1"/>
</dbReference>
<dbReference type="InterPro" id="IPR028098">
    <property type="entry name" value="Glyco_trans_4-like_N"/>
</dbReference>
<evidence type="ECO:0000256" key="1">
    <source>
        <dbReference type="ARBA" id="ARBA00022679"/>
    </source>
</evidence>
<feature type="domain" description="Glycosyl transferase family 1" evidence="2">
    <location>
        <begin position="161"/>
        <end position="310"/>
    </location>
</feature>
<keyword evidence="1 4" id="KW-0808">Transferase</keyword>
<name>A0A2T5BTZ5_9BACT</name>
<dbReference type="Pfam" id="PF00534">
    <property type="entry name" value="Glycos_transf_1"/>
    <property type="match status" value="1"/>
</dbReference>
<evidence type="ECO:0000259" key="2">
    <source>
        <dbReference type="Pfam" id="PF00534"/>
    </source>
</evidence>
<dbReference type="RefSeq" id="WP_107823989.1">
    <property type="nucleotide sequence ID" value="NZ_QAAD01000037.1"/>
</dbReference>
<protein>
    <submittedName>
        <fullName evidence="4">Glycosyltransferase involved in cell wall biosynthesis</fullName>
    </submittedName>
</protein>
<dbReference type="PANTHER" id="PTHR46401">
    <property type="entry name" value="GLYCOSYLTRANSFERASE WBBK-RELATED"/>
    <property type="match status" value="1"/>
</dbReference>
<dbReference type="OrthoDB" id="9801609at2"/>
<evidence type="ECO:0000313" key="4">
    <source>
        <dbReference type="EMBL" id="PTN02881.1"/>
    </source>
</evidence>
<keyword evidence="5" id="KW-1185">Reference proteome</keyword>
<dbReference type="EMBL" id="QAAD01000037">
    <property type="protein sequence ID" value="PTN02881.1"/>
    <property type="molecule type" value="Genomic_DNA"/>
</dbReference>
<dbReference type="AlphaFoldDB" id="A0A2T5BTZ5"/>
<feature type="domain" description="Glycosyltransferase subfamily 4-like N-terminal" evidence="3">
    <location>
        <begin position="41"/>
        <end position="155"/>
    </location>
</feature>
<organism evidence="4 5">
    <name type="scientific">Mangrovibacterium marinum</name>
    <dbReference type="NCBI Taxonomy" id="1639118"/>
    <lineage>
        <taxon>Bacteria</taxon>
        <taxon>Pseudomonadati</taxon>
        <taxon>Bacteroidota</taxon>
        <taxon>Bacteroidia</taxon>
        <taxon>Marinilabiliales</taxon>
        <taxon>Prolixibacteraceae</taxon>
        <taxon>Mangrovibacterium</taxon>
    </lineage>
</organism>
<proteinExistence type="predicted"/>
<dbReference type="Gene3D" id="3.40.50.2000">
    <property type="entry name" value="Glycogen Phosphorylase B"/>
    <property type="match status" value="2"/>
</dbReference>
<dbReference type="PANTHER" id="PTHR46401:SF2">
    <property type="entry name" value="GLYCOSYLTRANSFERASE WBBK-RELATED"/>
    <property type="match status" value="1"/>
</dbReference>
<sequence>MNITYFQRSPKVGISIHKVFTPIINAIAKEEEVISYDVPSPRSTPLGILKNLWFVYKHRSKTGINHITGDIHYCILALVGCKTVLTVHDDSAISRPRKDTLSIHIYLKFKELLWFKLPIKYATKIICISQHTKNSLKKWDNTDKMQVIYDQIDTEFKYSPKDFNAQKPTILHVGTEPHKNLETVIQSLTGLNCILRILKPMSDKQKRLAESNNINYHNPVDISNEELIQEYRNADIISFPSSFEGFGLPIIEGQATGRVVITSNMAPMNEIAGLGAFLVKNPKDPEEVRKAIVDLIKDQSLRDNLIENGLKNSSKFSLDTAVKNYKSIYQKIAISK</sequence>
<gene>
    <name evidence="4" type="ORF">C8N47_13711</name>
</gene>
<dbReference type="Pfam" id="PF13439">
    <property type="entry name" value="Glyco_transf_4"/>
    <property type="match status" value="1"/>
</dbReference>
<dbReference type="GO" id="GO:0009103">
    <property type="term" value="P:lipopolysaccharide biosynthetic process"/>
    <property type="evidence" value="ECO:0007669"/>
    <property type="project" value="TreeGrafter"/>
</dbReference>
<reference evidence="4 5" key="1">
    <citation type="submission" date="2018-04" db="EMBL/GenBank/DDBJ databases">
        <title>Genomic Encyclopedia of Archaeal and Bacterial Type Strains, Phase II (KMG-II): from individual species to whole genera.</title>
        <authorList>
            <person name="Goeker M."/>
        </authorList>
    </citation>
    <scope>NUCLEOTIDE SEQUENCE [LARGE SCALE GENOMIC DNA]</scope>
    <source>
        <strain evidence="4 5">DSM 28823</strain>
    </source>
</reference>